<reference evidence="2" key="1">
    <citation type="journal article" date="2014" name="Front. Microbiol.">
        <title>High frequency of phylogenetically diverse reductive dehalogenase-homologous genes in deep subseafloor sedimentary metagenomes.</title>
        <authorList>
            <person name="Kawai M."/>
            <person name="Futagami T."/>
            <person name="Toyoda A."/>
            <person name="Takaki Y."/>
            <person name="Nishi S."/>
            <person name="Hori S."/>
            <person name="Arai W."/>
            <person name="Tsubouchi T."/>
            <person name="Morono Y."/>
            <person name="Uchiyama I."/>
            <person name="Ito T."/>
            <person name="Fujiyama A."/>
            <person name="Inagaki F."/>
            <person name="Takami H."/>
        </authorList>
    </citation>
    <scope>NUCLEOTIDE SEQUENCE</scope>
    <source>
        <strain evidence="2">Expedition CK06-06</strain>
    </source>
</reference>
<name>X1ULT7_9ZZZZ</name>
<feature type="transmembrane region" description="Helical" evidence="1">
    <location>
        <begin position="21"/>
        <end position="39"/>
    </location>
</feature>
<comment type="caution">
    <text evidence="2">The sequence shown here is derived from an EMBL/GenBank/DDBJ whole genome shotgun (WGS) entry which is preliminary data.</text>
</comment>
<dbReference type="EMBL" id="BARW01020583">
    <property type="protein sequence ID" value="GAI93319.1"/>
    <property type="molecule type" value="Genomic_DNA"/>
</dbReference>
<sequence>MITIGRIPKKLQSFFQACQKAGLRTCMHLFLVYGTVYMHQSWLYD</sequence>
<gene>
    <name evidence="2" type="ORF">S12H4_34748</name>
</gene>
<proteinExistence type="predicted"/>
<keyword evidence="1" id="KW-1133">Transmembrane helix</keyword>
<keyword evidence="1" id="KW-0812">Transmembrane</keyword>
<accession>X1ULT7</accession>
<keyword evidence="1" id="KW-0472">Membrane</keyword>
<organism evidence="2">
    <name type="scientific">marine sediment metagenome</name>
    <dbReference type="NCBI Taxonomy" id="412755"/>
    <lineage>
        <taxon>unclassified sequences</taxon>
        <taxon>metagenomes</taxon>
        <taxon>ecological metagenomes</taxon>
    </lineage>
</organism>
<dbReference type="AlphaFoldDB" id="X1ULT7"/>
<evidence type="ECO:0000256" key="1">
    <source>
        <dbReference type="SAM" id="Phobius"/>
    </source>
</evidence>
<evidence type="ECO:0000313" key="2">
    <source>
        <dbReference type="EMBL" id="GAI93319.1"/>
    </source>
</evidence>
<protein>
    <submittedName>
        <fullName evidence="2">Uncharacterized protein</fullName>
    </submittedName>
</protein>